<dbReference type="PANTHER" id="PTHR15138">
    <property type="entry name" value="TRANSCRIPTION INITIATION FACTOR TFIID SUBUNIT 4"/>
    <property type="match status" value="1"/>
</dbReference>
<dbReference type="PANTHER" id="PTHR15138:SF14">
    <property type="entry name" value="TRANSCRIPTION INITIATION FACTOR TFIID SUBUNIT 4"/>
    <property type="match status" value="1"/>
</dbReference>
<evidence type="ECO:0000256" key="1">
    <source>
        <dbReference type="ARBA" id="ARBA00004123"/>
    </source>
</evidence>
<dbReference type="EMBL" id="CAFZ01000092">
    <property type="protein sequence ID" value="CCA70721.1"/>
    <property type="molecule type" value="Genomic_DNA"/>
</dbReference>
<keyword evidence="5" id="KW-0804">Transcription</keyword>
<feature type="compositionally biased region" description="Basic and acidic residues" evidence="9">
    <location>
        <begin position="213"/>
        <end position="223"/>
    </location>
</feature>
<keyword evidence="12" id="KW-1185">Reference proteome</keyword>
<dbReference type="GO" id="GO:0006367">
    <property type="term" value="P:transcription initiation at RNA polymerase II promoter"/>
    <property type="evidence" value="ECO:0007669"/>
    <property type="project" value="TreeGrafter"/>
</dbReference>
<dbReference type="eggNOG" id="KOG2341">
    <property type="taxonomic scope" value="Eukaryota"/>
</dbReference>
<dbReference type="STRING" id="1109443.G4THD5"/>
<feature type="region of interest" description="Disordered" evidence="9">
    <location>
        <begin position="15"/>
        <end position="53"/>
    </location>
</feature>
<dbReference type="Pfam" id="PF05236">
    <property type="entry name" value="TAF4"/>
    <property type="match status" value="1"/>
</dbReference>
<evidence type="ECO:0000256" key="2">
    <source>
        <dbReference type="ARBA" id="ARBA00006178"/>
    </source>
</evidence>
<dbReference type="OMA" id="KYSWMAT"/>
<evidence type="ECO:0000256" key="5">
    <source>
        <dbReference type="ARBA" id="ARBA00023163"/>
    </source>
</evidence>
<feature type="compositionally biased region" description="Low complexity" evidence="9">
    <location>
        <begin position="305"/>
        <end position="321"/>
    </location>
</feature>
<feature type="region of interest" description="Disordered" evidence="9">
    <location>
        <begin position="162"/>
        <end position="182"/>
    </location>
</feature>
<dbReference type="GO" id="GO:0005669">
    <property type="term" value="C:transcription factor TFIID complex"/>
    <property type="evidence" value="ECO:0007669"/>
    <property type="project" value="InterPro"/>
</dbReference>
<proteinExistence type="inferred from homology"/>
<evidence type="ECO:0000256" key="9">
    <source>
        <dbReference type="SAM" id="MobiDB-lite"/>
    </source>
</evidence>
<comment type="caution">
    <text evidence="11">The sequence shown here is derived from an EMBL/GenBank/DDBJ whole genome shotgun (WGS) entry which is preliminary data.</text>
</comment>
<evidence type="ECO:0000256" key="7">
    <source>
        <dbReference type="ARBA" id="ARBA00025346"/>
    </source>
</evidence>
<reference evidence="11 12" key="1">
    <citation type="journal article" date="2011" name="PLoS Pathog.">
        <title>Endophytic Life Strategies Decoded by Genome and Transcriptome Analyses of the Mutualistic Root Symbiont Piriformospora indica.</title>
        <authorList>
            <person name="Zuccaro A."/>
            <person name="Lahrmann U."/>
            <person name="Guldener U."/>
            <person name="Langen G."/>
            <person name="Pfiffi S."/>
            <person name="Biedenkopf D."/>
            <person name="Wong P."/>
            <person name="Samans B."/>
            <person name="Grimm C."/>
            <person name="Basiewicz M."/>
            <person name="Murat C."/>
            <person name="Martin F."/>
            <person name="Kogel K.H."/>
        </authorList>
    </citation>
    <scope>NUCLEOTIDE SEQUENCE [LARGE SCALE GENOMIC DNA]</scope>
    <source>
        <strain evidence="11 12">DSM 11827</strain>
    </source>
</reference>
<evidence type="ECO:0000256" key="3">
    <source>
        <dbReference type="ARBA" id="ARBA00017306"/>
    </source>
</evidence>
<evidence type="ECO:0000313" key="11">
    <source>
        <dbReference type="EMBL" id="CCA70721.1"/>
    </source>
</evidence>
<evidence type="ECO:0000256" key="4">
    <source>
        <dbReference type="ARBA" id="ARBA00023015"/>
    </source>
</evidence>
<dbReference type="InterPro" id="IPR007900">
    <property type="entry name" value="TAF4_C"/>
</dbReference>
<dbReference type="AlphaFoldDB" id="G4THD5"/>
<comment type="function">
    <text evidence="7">Functions as a component of the DNA-binding general transcription factor complex TFIID. Binding of TFIID to a promoter (with or without TATA element) is the initial step in pre-initiation complex (PIC) formation. TFIID plays a key role in the regulation of gene expression by RNA polymerase II through different activities such as transcription activator interaction, core promoter recognition and selectivity, TFIIA and TFIIB interaction, chromatin modification (histone acetylation by TAF1), facilitation of DNA opening and initiation of transcription.</text>
</comment>
<dbReference type="InterPro" id="IPR045144">
    <property type="entry name" value="TAF4"/>
</dbReference>
<dbReference type="HOGENOM" id="CLU_038066_1_0_1"/>
<sequence>MGQAGFNPVAYSMQAQAHAHAQQQAHAQATNLAASHPGAGPSGSRSDAGGMDRTSVNQLKDAMSVGGVSLRAEEQFAQRKGAIPSSYSGADRTRKQDFFPESYLADVLRSVAAHHGLRGFKSGVLELTGLAVEQRMRELIEKANAASKHRWDTQTDVLSAVNASRTGENTDDQPRTSLYADGKTPVFDRNLRKDVGKQLLMIEKLEKEEEMRIRRERKEKQEQARQSAARNDTGSGDEDDDGPPKKKKKKAEGPGVQAKNMSEETKKKLSNTVANAAAGFGNRYAWMNAASTPVPRRPAAGGGSTAKASASGWSSSSWGAARGKNTRGKGGRSDKERSLGLRDVLFAVERERGHGGGRGAARGWS</sequence>
<dbReference type="CDD" id="cd08045">
    <property type="entry name" value="HFD_TAF4"/>
    <property type="match status" value="1"/>
</dbReference>
<dbReference type="GO" id="GO:0003677">
    <property type="term" value="F:DNA binding"/>
    <property type="evidence" value="ECO:0007669"/>
    <property type="project" value="TreeGrafter"/>
</dbReference>
<feature type="compositionally biased region" description="Basic and acidic residues" evidence="9">
    <location>
        <begin position="331"/>
        <end position="340"/>
    </location>
</feature>
<comment type="similarity">
    <text evidence="2">Belongs to the TAF4 family.</text>
</comment>
<dbReference type="Proteomes" id="UP000007148">
    <property type="component" value="Unassembled WGS sequence"/>
</dbReference>
<comment type="subcellular location">
    <subcellularLocation>
        <location evidence="1">Nucleus</location>
    </subcellularLocation>
</comment>
<feature type="domain" description="Transcription initiation factor TFIID component TAF4 C-terminal" evidence="10">
    <location>
        <begin position="59"/>
        <end position="353"/>
    </location>
</feature>
<evidence type="ECO:0000256" key="6">
    <source>
        <dbReference type="ARBA" id="ARBA00023242"/>
    </source>
</evidence>
<evidence type="ECO:0000256" key="8">
    <source>
        <dbReference type="ARBA" id="ARBA00031747"/>
    </source>
</evidence>
<accession>G4THD5</accession>
<feature type="region of interest" description="Disordered" evidence="9">
    <location>
        <begin position="293"/>
        <end position="341"/>
    </location>
</feature>
<feature type="compositionally biased region" description="Low complexity" evidence="9">
    <location>
        <begin position="15"/>
        <end position="29"/>
    </location>
</feature>
<feature type="compositionally biased region" description="Polar residues" evidence="9">
    <location>
        <begin position="224"/>
        <end position="234"/>
    </location>
</feature>
<dbReference type="OrthoDB" id="21060at2759"/>
<evidence type="ECO:0000259" key="10">
    <source>
        <dbReference type="Pfam" id="PF05236"/>
    </source>
</evidence>
<dbReference type="InParanoid" id="G4THD5"/>
<evidence type="ECO:0000313" key="12">
    <source>
        <dbReference type="Proteomes" id="UP000007148"/>
    </source>
</evidence>
<keyword evidence="6" id="KW-0539">Nucleus</keyword>
<protein>
    <recommendedName>
        <fullName evidence="3">Transcription initiation factor TFIID subunit 4</fullName>
    </recommendedName>
    <alternativeName>
        <fullName evidence="8">TBP-associated factor 4</fullName>
    </alternativeName>
</protein>
<dbReference type="GO" id="GO:0016251">
    <property type="term" value="F:RNA polymerase II general transcription initiation factor activity"/>
    <property type="evidence" value="ECO:0007669"/>
    <property type="project" value="TreeGrafter"/>
</dbReference>
<feature type="region of interest" description="Disordered" evidence="9">
    <location>
        <begin position="213"/>
        <end position="270"/>
    </location>
</feature>
<organism evidence="11 12">
    <name type="scientific">Serendipita indica (strain DSM 11827)</name>
    <name type="common">Root endophyte fungus</name>
    <name type="synonym">Piriformospora indica</name>
    <dbReference type="NCBI Taxonomy" id="1109443"/>
    <lineage>
        <taxon>Eukaryota</taxon>
        <taxon>Fungi</taxon>
        <taxon>Dikarya</taxon>
        <taxon>Basidiomycota</taxon>
        <taxon>Agaricomycotina</taxon>
        <taxon>Agaricomycetes</taxon>
        <taxon>Sebacinales</taxon>
        <taxon>Serendipitaceae</taxon>
        <taxon>Serendipita</taxon>
    </lineage>
</organism>
<keyword evidence="4" id="KW-0805">Transcription regulation</keyword>
<gene>
    <name evidence="11" type="ORF">PIIN_04655</name>
</gene>
<name>G4THD5_SERID</name>
<dbReference type="FunCoup" id="G4THD5">
    <property type="interactions" value="18"/>
</dbReference>